<protein>
    <submittedName>
        <fullName evidence="6">Glycine/D-amino acid oxidase (Deaminating) (DadA)</fullName>
        <ecNumber evidence="6">1.5.3.1</ecNumber>
    </submittedName>
</protein>
<evidence type="ECO:0000256" key="3">
    <source>
        <dbReference type="ARBA" id="ARBA00022827"/>
    </source>
</evidence>
<evidence type="ECO:0000313" key="7">
    <source>
        <dbReference type="Proteomes" id="UP001314166"/>
    </source>
</evidence>
<dbReference type="EMBL" id="CAUZMB010000008">
    <property type="protein sequence ID" value="CAK1249948.1"/>
    <property type="molecule type" value="Genomic_DNA"/>
</dbReference>
<dbReference type="PANTHER" id="PTHR10961">
    <property type="entry name" value="PEROXISOMAL SARCOSINE OXIDASE"/>
    <property type="match status" value="1"/>
</dbReference>
<evidence type="ECO:0000313" key="6">
    <source>
        <dbReference type="EMBL" id="CAK1249948.1"/>
    </source>
</evidence>
<name>A0ABM9MYU4_9LACO</name>
<evidence type="ECO:0000256" key="4">
    <source>
        <dbReference type="ARBA" id="ARBA00023002"/>
    </source>
</evidence>
<sequence length="374" mass="41658">MAEIYDFAIIGTGSVGSAAGYYASQKGLKVLEVDVAVPPHTQGSHHGQTRLIRHAYGEGEKYLPMLLRAQKLWDELQQKTHRDIFHQTALLNVGRQGTDFIENVEKSAQKYQLPYEKLTGDEISQRWENFNFSADYVGILEKKAGYLNSEIAIQAYLDLAREAGVEQKFDSAVQSIDFQDGIVVVTTAQQVYRAKNVLVSAGTWVKELLAKVPVQPLRKVFAWFDVADERLNEDEGFPAYAIEINDEQTYYGFPGKDGTIKIGQHTGGQPITQRSQRTPYGDYASDKEEVLPLLEDYLKGVGPLNHGASCTYDQSPDGDFIIDQLPGHPNVQFVTGLSGHGFKFASVLGELAAKRANQEEITTDLSAFQLKRFE</sequence>
<dbReference type="PANTHER" id="PTHR10961:SF7">
    <property type="entry name" value="FAD DEPENDENT OXIDOREDUCTASE DOMAIN-CONTAINING PROTEIN"/>
    <property type="match status" value="1"/>
</dbReference>
<dbReference type="RefSeq" id="WP_338348553.1">
    <property type="nucleotide sequence ID" value="NZ_CAUZLV010000007.1"/>
</dbReference>
<dbReference type="EC" id="1.5.3.1" evidence="6"/>
<dbReference type="InterPro" id="IPR036188">
    <property type="entry name" value="FAD/NAD-bd_sf"/>
</dbReference>
<keyword evidence="2" id="KW-0285">Flavoprotein</keyword>
<dbReference type="Pfam" id="PF01266">
    <property type="entry name" value="DAO"/>
    <property type="match status" value="1"/>
</dbReference>
<dbReference type="InterPro" id="IPR006076">
    <property type="entry name" value="FAD-dep_OxRdtase"/>
</dbReference>
<keyword evidence="7" id="KW-1185">Reference proteome</keyword>
<keyword evidence="3" id="KW-0274">FAD</keyword>
<comment type="caution">
    <text evidence="6">The sequence shown here is derived from an EMBL/GenBank/DDBJ whole genome shotgun (WGS) entry which is preliminary data.</text>
</comment>
<keyword evidence="4 6" id="KW-0560">Oxidoreductase</keyword>
<evidence type="ECO:0000256" key="2">
    <source>
        <dbReference type="ARBA" id="ARBA00022630"/>
    </source>
</evidence>
<accession>A0ABM9MYU4</accession>
<comment type="cofactor">
    <cofactor evidence="1">
        <name>FAD</name>
        <dbReference type="ChEBI" id="CHEBI:57692"/>
    </cofactor>
</comment>
<dbReference type="InterPro" id="IPR045170">
    <property type="entry name" value="MTOX"/>
</dbReference>
<gene>
    <name evidence="6" type="ORF">R55214_HHFBAMCI_01252</name>
</gene>
<reference evidence="6 7" key="1">
    <citation type="submission" date="2023-10" db="EMBL/GenBank/DDBJ databases">
        <authorList>
            <person name="Botero Cardona J."/>
        </authorList>
    </citation>
    <scope>NUCLEOTIDE SEQUENCE [LARGE SCALE GENOMIC DNA]</scope>
    <source>
        <strain evidence="6 7">R-55214</strain>
    </source>
</reference>
<proteinExistence type="predicted"/>
<organism evidence="6 7">
    <name type="scientific">Fructobacillus evanidus</name>
    <dbReference type="NCBI Taxonomy" id="3064281"/>
    <lineage>
        <taxon>Bacteria</taxon>
        <taxon>Bacillati</taxon>
        <taxon>Bacillota</taxon>
        <taxon>Bacilli</taxon>
        <taxon>Lactobacillales</taxon>
        <taxon>Lactobacillaceae</taxon>
        <taxon>Fructobacillus</taxon>
    </lineage>
</organism>
<dbReference type="Gene3D" id="3.30.9.10">
    <property type="entry name" value="D-Amino Acid Oxidase, subunit A, domain 2"/>
    <property type="match status" value="1"/>
</dbReference>
<dbReference type="SUPFAM" id="SSF51905">
    <property type="entry name" value="FAD/NAD(P)-binding domain"/>
    <property type="match status" value="1"/>
</dbReference>
<dbReference type="SUPFAM" id="SSF54373">
    <property type="entry name" value="FAD-linked reductases, C-terminal domain"/>
    <property type="match status" value="1"/>
</dbReference>
<dbReference type="Proteomes" id="UP001314166">
    <property type="component" value="Unassembled WGS sequence"/>
</dbReference>
<evidence type="ECO:0000256" key="1">
    <source>
        <dbReference type="ARBA" id="ARBA00001974"/>
    </source>
</evidence>
<dbReference type="GO" id="GO:0008115">
    <property type="term" value="F:sarcosine oxidase activity"/>
    <property type="evidence" value="ECO:0007669"/>
    <property type="project" value="UniProtKB-EC"/>
</dbReference>
<evidence type="ECO:0000259" key="5">
    <source>
        <dbReference type="Pfam" id="PF01266"/>
    </source>
</evidence>
<dbReference type="NCBIfam" id="NF008425">
    <property type="entry name" value="PRK11259.1"/>
    <property type="match status" value="1"/>
</dbReference>
<feature type="domain" description="FAD dependent oxidoreductase" evidence="5">
    <location>
        <begin position="6"/>
        <end position="355"/>
    </location>
</feature>
<dbReference type="Gene3D" id="3.50.50.60">
    <property type="entry name" value="FAD/NAD(P)-binding domain"/>
    <property type="match status" value="1"/>
</dbReference>